<dbReference type="EMBL" id="ACKQ02000001">
    <property type="protein sequence ID" value="EFK38067.1"/>
    <property type="molecule type" value="Genomic_DNA"/>
</dbReference>
<accession>A0ABP2IWD0</accession>
<comment type="caution">
    <text evidence="1">The sequence shown here is derived from an EMBL/GenBank/DDBJ whole genome shotgun (WGS) entry which is preliminary data.</text>
</comment>
<gene>
    <name evidence="1" type="ORF">HMPREF0204_10013</name>
</gene>
<dbReference type="Proteomes" id="UP000002969">
    <property type="component" value="Unassembled WGS sequence"/>
</dbReference>
<keyword evidence="2" id="KW-1185">Reference proteome</keyword>
<name>A0ABP2IWD0_CHRGE</name>
<sequence length="49" mass="5735">MNIKTNGVLYPFCLLSQTKNLYFMQLRSATHYQTLFSTGSYPEIISEKR</sequence>
<reference evidence="1" key="1">
    <citation type="submission" date="2010-06" db="EMBL/GenBank/DDBJ databases">
        <authorList>
            <person name="Muzny D."/>
            <person name="Qin X."/>
            <person name="Buhay C."/>
            <person name="Dugan-Rocha S."/>
            <person name="Ding Y."/>
            <person name="Chen G."/>
            <person name="Hawes A."/>
            <person name="Holder M."/>
            <person name="Jhangiani S."/>
            <person name="Johnson A."/>
            <person name="Khan Z."/>
            <person name="Li Z."/>
            <person name="Liu W."/>
            <person name="Liu X."/>
            <person name="Perez L."/>
            <person name="Shen H."/>
            <person name="Wang Q."/>
            <person name="Watt J."/>
            <person name="Xi L."/>
            <person name="Xin Y."/>
            <person name="Zhou J."/>
            <person name="Deng J."/>
            <person name="Jiang H."/>
            <person name="Liu Y."/>
            <person name="Qu J."/>
            <person name="Song X.-Z."/>
            <person name="Zhang L."/>
            <person name="Villasana D."/>
            <person name="Johnson A."/>
            <person name="Liu J."/>
            <person name="Liyanage D."/>
            <person name="Lorensuhewa L."/>
            <person name="Robinson T."/>
            <person name="Song A."/>
            <person name="Song B.-B."/>
            <person name="Dinh H."/>
            <person name="Thornton R."/>
            <person name="Coyle M."/>
            <person name="Francisco L."/>
            <person name="Jackson L."/>
            <person name="Javaid M."/>
            <person name="Korchina V."/>
            <person name="Kovar C."/>
            <person name="Mata R."/>
            <person name="Mathew T."/>
            <person name="Ngo R."/>
            <person name="Nguyen L."/>
            <person name="Nguyen N."/>
            <person name="Okwuonu G."/>
            <person name="Ongeri F."/>
            <person name="Pham C."/>
            <person name="Simmons D."/>
            <person name="Wilczek-Boney K."/>
            <person name="Hale W."/>
            <person name="Jakkamsetti A."/>
            <person name="Pham P."/>
            <person name="Ruth R."/>
            <person name="San Lucas F."/>
            <person name="Warren J."/>
            <person name="Zhang J."/>
            <person name="Zhao Z."/>
            <person name="Zhou C."/>
            <person name="Zhu D."/>
            <person name="Lee S."/>
            <person name="Bess C."/>
            <person name="Blankenburg K."/>
            <person name="Forbes L."/>
            <person name="Fu Q."/>
            <person name="Gubbala S."/>
            <person name="Hirani K."/>
            <person name="Jayaseelan J.C."/>
            <person name="Lara F."/>
            <person name="Munidasa M."/>
            <person name="Palculict T."/>
            <person name="Patil S."/>
            <person name="Pu L.-L."/>
            <person name="Saada N."/>
            <person name="Tang L."/>
            <person name="Weissenberger G."/>
            <person name="Zhu Y."/>
            <person name="Hemphill L."/>
            <person name="Shang Y."/>
            <person name="Youmans B."/>
            <person name="Ayvaz T."/>
            <person name="Ross M."/>
            <person name="Santibanez J."/>
            <person name="Aqrawi P."/>
            <person name="Gross S."/>
            <person name="Joshi V."/>
            <person name="Fowler G."/>
            <person name="Nazareth L."/>
            <person name="Reid J."/>
            <person name="Worley K."/>
            <person name="Petrosino J."/>
            <person name="Highlander S."/>
            <person name="Gibbs R."/>
        </authorList>
    </citation>
    <scope>NUCLEOTIDE SEQUENCE [LARGE SCALE GENOMIC DNA]</scope>
    <source>
        <strain evidence="1">ATCC 35910</strain>
    </source>
</reference>
<evidence type="ECO:0000313" key="1">
    <source>
        <dbReference type="EMBL" id="EFK38067.1"/>
    </source>
</evidence>
<organism evidence="1 2">
    <name type="scientific">Chryseobacterium gleum ATCC 35910</name>
    <dbReference type="NCBI Taxonomy" id="525257"/>
    <lineage>
        <taxon>Bacteria</taxon>
        <taxon>Pseudomonadati</taxon>
        <taxon>Bacteroidota</taxon>
        <taxon>Flavobacteriia</taxon>
        <taxon>Flavobacteriales</taxon>
        <taxon>Weeksellaceae</taxon>
        <taxon>Chryseobacterium group</taxon>
        <taxon>Chryseobacterium</taxon>
    </lineage>
</organism>
<protein>
    <submittedName>
        <fullName evidence="1">Uncharacterized protein</fullName>
    </submittedName>
</protein>
<proteinExistence type="predicted"/>
<evidence type="ECO:0000313" key="2">
    <source>
        <dbReference type="Proteomes" id="UP000002969"/>
    </source>
</evidence>